<dbReference type="AlphaFoldDB" id="A0A3M2LTF0"/>
<comment type="caution">
    <text evidence="2">The sequence shown here is derived from an EMBL/GenBank/DDBJ whole genome shotgun (WGS) entry which is preliminary data.</text>
</comment>
<gene>
    <name evidence="2" type="ORF">EBO15_25465</name>
</gene>
<proteinExistence type="predicted"/>
<dbReference type="OrthoDB" id="9816120at2"/>
<evidence type="ECO:0000313" key="2">
    <source>
        <dbReference type="EMBL" id="RMI40759.1"/>
    </source>
</evidence>
<dbReference type="SUPFAM" id="SSF69318">
    <property type="entry name" value="Integrin alpha N-terminal domain"/>
    <property type="match status" value="1"/>
</dbReference>
<organism evidence="2 3">
    <name type="scientific">Actinomadura harenae</name>
    <dbReference type="NCBI Taxonomy" id="2483351"/>
    <lineage>
        <taxon>Bacteria</taxon>
        <taxon>Bacillati</taxon>
        <taxon>Actinomycetota</taxon>
        <taxon>Actinomycetes</taxon>
        <taxon>Streptosporangiales</taxon>
        <taxon>Thermomonosporaceae</taxon>
        <taxon>Actinomadura</taxon>
    </lineage>
</organism>
<name>A0A3M2LTF0_9ACTN</name>
<evidence type="ECO:0000313" key="3">
    <source>
        <dbReference type="Proteomes" id="UP000282674"/>
    </source>
</evidence>
<dbReference type="PANTHER" id="PTHR16026">
    <property type="entry name" value="CARTILAGE ACIDIC PROTEIN 1"/>
    <property type="match status" value="1"/>
</dbReference>
<dbReference type="InterPro" id="IPR011519">
    <property type="entry name" value="UnbV_ASPIC"/>
</dbReference>
<sequence>MFFVARIPAASGTQLADRYRFTEMPIAMPPGYQPTHTVRQVNPKYYHLRSWISSVGAGIALNDLAGKGRDDGMCIVDPRSDQVVVTYAPTAPASDRFTPFTLNAAPLPMDAQMAPMGCVPGDLNGDGRMDLLVYYWGRTPVAFMAKANATTLSASAYQPVEVVPQAATDGGYHGPRWNTNAVNVADLRGTGHPDILLANYFPDSDVLDPHGQPNVVMNSSMSDARNAGGTHALRWVGASSGAQPTVRYTEDANAVPFHSGSGWTLAMSSADLTGDGKPEAYVANDFGKDHLFYNRSTPDRIRFTEATGERSSTTPKSFVLGHDSFKGMGVDFSDLQNHGKFDILVSNITVAWGLEESNFAFMNTSSGNADMAKKLADGTAPFDQKAQQLGFAWRGWGWDVKTGDFLNSGRLDVVQAEGFVKGKINRWPWLQEMAMTNDMVYTNPAMWPNMQPGDDIDGSQPIAFYGKKSDTGSYVNLSKELGLDEPVPSRGIATADTRGSGALDFAIARQWGAPNFYANNAPSLGNHLGLRLYRPATGGGKPGTGLTGPGVPAYGATVQIRLPDGHTQIQQLDGGGGHSGKRSFEVHFGLGTYNGPVAATVQWSDEQGQLHHQNLQLTPGDHNVFLTSTASEAAGQ</sequence>
<dbReference type="Proteomes" id="UP000282674">
    <property type="component" value="Unassembled WGS sequence"/>
</dbReference>
<dbReference type="PANTHER" id="PTHR16026:SF0">
    <property type="entry name" value="CARTILAGE ACIDIC PROTEIN 1"/>
    <property type="match status" value="1"/>
</dbReference>
<keyword evidence="3" id="KW-1185">Reference proteome</keyword>
<dbReference type="Pfam" id="PF07593">
    <property type="entry name" value="UnbV_ASPIC"/>
    <property type="match status" value="1"/>
</dbReference>
<dbReference type="InterPro" id="IPR028994">
    <property type="entry name" value="Integrin_alpha_N"/>
</dbReference>
<accession>A0A3M2LTF0</accession>
<feature type="domain" description="ASPIC/UnbV" evidence="1">
    <location>
        <begin position="553"/>
        <end position="610"/>
    </location>
</feature>
<dbReference type="EMBL" id="RFFG01000050">
    <property type="protein sequence ID" value="RMI40759.1"/>
    <property type="molecule type" value="Genomic_DNA"/>
</dbReference>
<dbReference type="Gene3D" id="2.130.10.130">
    <property type="entry name" value="Integrin alpha, N-terminal"/>
    <property type="match status" value="1"/>
</dbReference>
<dbReference type="InterPro" id="IPR027039">
    <property type="entry name" value="Crtac1"/>
</dbReference>
<evidence type="ECO:0000259" key="1">
    <source>
        <dbReference type="Pfam" id="PF07593"/>
    </source>
</evidence>
<reference evidence="2 3" key="1">
    <citation type="submission" date="2018-10" db="EMBL/GenBank/DDBJ databases">
        <title>Isolation from soil.</title>
        <authorList>
            <person name="Hu J."/>
        </authorList>
    </citation>
    <scope>NUCLEOTIDE SEQUENCE [LARGE SCALE GENOMIC DNA]</scope>
    <source>
        <strain evidence="2 3">NEAU-Ht49</strain>
    </source>
</reference>
<protein>
    <submittedName>
        <fullName evidence="2">CRTAC1 family protein</fullName>
    </submittedName>
</protein>